<accession>A0A4U6QKC5</accession>
<feature type="chain" id="PRO_5020474123" evidence="2">
    <location>
        <begin position="30"/>
        <end position="189"/>
    </location>
</feature>
<dbReference type="Pfam" id="PF04205">
    <property type="entry name" value="FMN_bind"/>
    <property type="match status" value="1"/>
</dbReference>
<dbReference type="InterPro" id="IPR007329">
    <property type="entry name" value="FMN-bd"/>
</dbReference>
<name>A0A4U6QKC5_9ACTN</name>
<dbReference type="GO" id="GO:0016020">
    <property type="term" value="C:membrane"/>
    <property type="evidence" value="ECO:0007669"/>
    <property type="project" value="InterPro"/>
</dbReference>
<dbReference type="OrthoDB" id="8099475at2"/>
<dbReference type="EMBL" id="SZZH01000001">
    <property type="protein sequence ID" value="TKV60771.1"/>
    <property type="molecule type" value="Genomic_DNA"/>
</dbReference>
<dbReference type="GO" id="GO:0010181">
    <property type="term" value="F:FMN binding"/>
    <property type="evidence" value="ECO:0007669"/>
    <property type="project" value="InterPro"/>
</dbReference>
<feature type="signal peptide" evidence="2">
    <location>
        <begin position="1"/>
        <end position="29"/>
    </location>
</feature>
<dbReference type="Proteomes" id="UP000306985">
    <property type="component" value="Unassembled WGS sequence"/>
</dbReference>
<evidence type="ECO:0000259" key="3">
    <source>
        <dbReference type="SMART" id="SM00900"/>
    </source>
</evidence>
<organism evidence="4 5">
    <name type="scientific">Nakamurella flava</name>
    <dbReference type="NCBI Taxonomy" id="2576308"/>
    <lineage>
        <taxon>Bacteria</taxon>
        <taxon>Bacillati</taxon>
        <taxon>Actinomycetota</taxon>
        <taxon>Actinomycetes</taxon>
        <taxon>Nakamurellales</taxon>
        <taxon>Nakamurellaceae</taxon>
        <taxon>Nakamurella</taxon>
    </lineage>
</organism>
<proteinExistence type="predicted"/>
<keyword evidence="2" id="KW-0732">Signal</keyword>
<comment type="caution">
    <text evidence="4">The sequence shown here is derived from an EMBL/GenBank/DDBJ whole genome shotgun (WGS) entry which is preliminary data.</text>
</comment>
<evidence type="ECO:0000313" key="4">
    <source>
        <dbReference type="EMBL" id="TKV60771.1"/>
    </source>
</evidence>
<sequence>MRRILLWAMSTLSAVVLLFSYKTSTNSSAATVLPESSAVAPIVGGTAPTTGGAPSTGSSGSTSSGTTSSGGSSAGTSSNSGTSATAAPTTADPSTTSGSTTVTGSVAQTRWGPVQVQLTVESGRITQVSVLQYPDGNGKDQQINARALPVLISETVSAQSADIDMVSGATVTSQGYRTSLQSALDQAGL</sequence>
<dbReference type="RefSeq" id="WP_137448074.1">
    <property type="nucleotide sequence ID" value="NZ_SZZH01000001.1"/>
</dbReference>
<dbReference type="SMART" id="SM00900">
    <property type="entry name" value="FMN_bind"/>
    <property type="match status" value="1"/>
</dbReference>
<gene>
    <name evidence="4" type="ORF">FDO65_03590</name>
</gene>
<keyword evidence="5" id="KW-1185">Reference proteome</keyword>
<evidence type="ECO:0000313" key="5">
    <source>
        <dbReference type="Proteomes" id="UP000306985"/>
    </source>
</evidence>
<dbReference type="Gene3D" id="3.90.1010.20">
    <property type="match status" value="1"/>
</dbReference>
<evidence type="ECO:0000256" key="1">
    <source>
        <dbReference type="SAM" id="MobiDB-lite"/>
    </source>
</evidence>
<feature type="region of interest" description="Disordered" evidence="1">
    <location>
        <begin position="41"/>
        <end position="106"/>
    </location>
</feature>
<reference evidence="4 5" key="1">
    <citation type="submission" date="2019-05" db="EMBL/GenBank/DDBJ databases">
        <title>Nakamurella sp. N5BH11, whole genome shotgun sequence.</title>
        <authorList>
            <person name="Tuo L."/>
        </authorList>
    </citation>
    <scope>NUCLEOTIDE SEQUENCE [LARGE SCALE GENOMIC DNA]</scope>
    <source>
        <strain evidence="4 5">N5BH11</strain>
    </source>
</reference>
<dbReference type="AlphaFoldDB" id="A0A4U6QKC5"/>
<feature type="compositionally biased region" description="Low complexity" evidence="1">
    <location>
        <begin position="44"/>
        <end position="106"/>
    </location>
</feature>
<evidence type="ECO:0000256" key="2">
    <source>
        <dbReference type="SAM" id="SignalP"/>
    </source>
</evidence>
<protein>
    <submittedName>
        <fullName evidence="4">FMN-binding protein</fullName>
    </submittedName>
</protein>
<feature type="domain" description="FMN-binding" evidence="3">
    <location>
        <begin position="109"/>
        <end position="187"/>
    </location>
</feature>